<dbReference type="InterPro" id="IPR045596">
    <property type="entry name" value="DUF6459"/>
</dbReference>
<dbReference type="EMBL" id="RBZY01000006">
    <property type="protein sequence ID" value="RWR22234.1"/>
    <property type="molecule type" value="Genomic_DNA"/>
</dbReference>
<name>A0A443JP13_9MICO</name>
<accession>A0A443JP13</accession>
<evidence type="ECO:0000313" key="1">
    <source>
        <dbReference type="EMBL" id="RWR22234.1"/>
    </source>
</evidence>
<dbReference type="RefSeq" id="WP_128216604.1">
    <property type="nucleotide sequence ID" value="NZ_RBZY01000006.1"/>
</dbReference>
<sequence length="143" mass="15562">MSAPLPRSSERGSAVVRSDAFFAPQRTSSEELPSAETFVRNVVRGVLEVFAGVREAEQLARWTTEDVYRAVVVRAGLAARARSARRMPARRDVHEIGSVHLSSPADGVVEATVIAAARTRTRAIALRIEGLDGRWRVTALALL</sequence>
<proteinExistence type="predicted"/>
<dbReference type="Pfam" id="PF20060">
    <property type="entry name" value="DUF6459"/>
    <property type="match status" value="1"/>
</dbReference>
<evidence type="ECO:0000313" key="2">
    <source>
        <dbReference type="Proteomes" id="UP000285970"/>
    </source>
</evidence>
<organism evidence="1 2">
    <name type="scientific">Microbacterium enclense</name>
    <dbReference type="NCBI Taxonomy" id="993073"/>
    <lineage>
        <taxon>Bacteria</taxon>
        <taxon>Bacillati</taxon>
        <taxon>Actinomycetota</taxon>
        <taxon>Actinomycetes</taxon>
        <taxon>Micrococcales</taxon>
        <taxon>Microbacteriaceae</taxon>
        <taxon>Microbacterium</taxon>
    </lineage>
</organism>
<reference evidence="1 2" key="1">
    <citation type="journal article" date="2018" name="Front. Microbiol.">
        <title>Novel Insights Into Bacterial Dimethylsulfoniopropionate Catabolism in the East China Sea.</title>
        <authorList>
            <person name="Liu J."/>
            <person name="Liu J."/>
            <person name="Zhang S.H."/>
            <person name="Liang J."/>
            <person name="Lin H."/>
            <person name="Song D."/>
            <person name="Yang G.P."/>
            <person name="Todd J.D."/>
            <person name="Zhang X.H."/>
        </authorList>
    </citation>
    <scope>NUCLEOTIDE SEQUENCE [LARGE SCALE GENOMIC DNA]</scope>
    <source>
        <strain evidence="1 2">ZYFD042</strain>
    </source>
</reference>
<comment type="caution">
    <text evidence="1">The sequence shown here is derived from an EMBL/GenBank/DDBJ whole genome shotgun (WGS) entry which is preliminary data.</text>
</comment>
<dbReference type="AlphaFoldDB" id="A0A443JP13"/>
<dbReference type="OrthoDB" id="3266345at2"/>
<protein>
    <submittedName>
        <fullName evidence="1">3-hydroxyacyl-CoA dehydrogenase</fullName>
    </submittedName>
</protein>
<dbReference type="Proteomes" id="UP000285970">
    <property type="component" value="Unassembled WGS sequence"/>
</dbReference>
<gene>
    <name evidence="1" type="ORF">D8Y23_02550</name>
</gene>